<organism evidence="4 5">
    <name type="scientific">Quercus suber</name>
    <name type="common">Cork oak</name>
    <dbReference type="NCBI Taxonomy" id="58331"/>
    <lineage>
        <taxon>Eukaryota</taxon>
        <taxon>Viridiplantae</taxon>
        <taxon>Streptophyta</taxon>
        <taxon>Embryophyta</taxon>
        <taxon>Tracheophyta</taxon>
        <taxon>Spermatophyta</taxon>
        <taxon>Magnoliopsida</taxon>
        <taxon>eudicotyledons</taxon>
        <taxon>Gunneridae</taxon>
        <taxon>Pentapetalae</taxon>
        <taxon>rosids</taxon>
        <taxon>fabids</taxon>
        <taxon>Fagales</taxon>
        <taxon>Fagaceae</taxon>
        <taxon>Quercus</taxon>
    </lineage>
</organism>
<keyword evidence="5" id="KW-1185">Reference proteome</keyword>
<evidence type="ECO:0000313" key="5">
    <source>
        <dbReference type="Proteomes" id="UP000237347"/>
    </source>
</evidence>
<gene>
    <name evidence="4" type="ORF">CFP56_032572</name>
</gene>
<feature type="domain" description="C-JID" evidence="3">
    <location>
        <begin position="81"/>
        <end position="199"/>
    </location>
</feature>
<dbReference type="Proteomes" id="UP000237347">
    <property type="component" value="Unassembled WGS sequence"/>
</dbReference>
<dbReference type="EMBL" id="PKMF04000056">
    <property type="protein sequence ID" value="KAK7854355.1"/>
    <property type="molecule type" value="Genomic_DNA"/>
</dbReference>
<sequence>MEATLLITQLKLSKCSQPFSQWYQLDERYIPVEFKILFHLLQLQGLLCRKTVYGTSSKREEDGSRTEFQIISPSCLTLPERNSISIELPSNWYNSKWIGFAIFASLPNHVYWGDVIKARVIALGDMPQNHWAFELFTAFFFDRQPFTNFINLRQDCCLLYLSRDEWFATVGNGKCSQIKVTFTIDVFSCGVTLLYEQDVDEFNQTNALCLIRRLGGKSIYKLSGNDLLNHPSH</sequence>
<accession>A0AAW0LSE9</accession>
<proteinExistence type="predicted"/>
<evidence type="ECO:0000313" key="4">
    <source>
        <dbReference type="EMBL" id="KAK7854355.1"/>
    </source>
</evidence>
<dbReference type="Pfam" id="PF20160">
    <property type="entry name" value="C-JID"/>
    <property type="match status" value="1"/>
</dbReference>
<reference evidence="4 5" key="1">
    <citation type="journal article" date="2018" name="Sci. Data">
        <title>The draft genome sequence of cork oak.</title>
        <authorList>
            <person name="Ramos A.M."/>
            <person name="Usie A."/>
            <person name="Barbosa P."/>
            <person name="Barros P.M."/>
            <person name="Capote T."/>
            <person name="Chaves I."/>
            <person name="Simoes F."/>
            <person name="Abreu I."/>
            <person name="Carrasquinho I."/>
            <person name="Faro C."/>
            <person name="Guimaraes J.B."/>
            <person name="Mendonca D."/>
            <person name="Nobrega F."/>
            <person name="Rodrigues L."/>
            <person name="Saibo N.J.M."/>
            <person name="Varela M.C."/>
            <person name="Egas C."/>
            <person name="Matos J."/>
            <person name="Miguel C.M."/>
            <person name="Oliveira M.M."/>
            <person name="Ricardo C.P."/>
            <person name="Goncalves S."/>
        </authorList>
    </citation>
    <scope>NUCLEOTIDE SEQUENCE [LARGE SCALE GENOMIC DNA]</scope>
    <source>
        <strain evidence="5">cv. HL8</strain>
    </source>
</reference>
<keyword evidence="2" id="KW-0677">Repeat</keyword>
<name>A0AAW0LSE9_QUESU</name>
<evidence type="ECO:0000256" key="2">
    <source>
        <dbReference type="ARBA" id="ARBA00022737"/>
    </source>
</evidence>
<comment type="caution">
    <text evidence="4">The sequence shown here is derived from an EMBL/GenBank/DDBJ whole genome shotgun (WGS) entry which is preliminary data.</text>
</comment>
<evidence type="ECO:0000256" key="1">
    <source>
        <dbReference type="ARBA" id="ARBA00022614"/>
    </source>
</evidence>
<protein>
    <recommendedName>
        <fullName evidence="3">C-JID domain-containing protein</fullName>
    </recommendedName>
</protein>
<evidence type="ECO:0000259" key="3">
    <source>
        <dbReference type="Pfam" id="PF20160"/>
    </source>
</evidence>
<dbReference type="AlphaFoldDB" id="A0AAW0LSE9"/>
<keyword evidence="1" id="KW-0433">Leucine-rich repeat</keyword>
<dbReference type="InterPro" id="IPR045344">
    <property type="entry name" value="C-JID"/>
</dbReference>